<dbReference type="InterPro" id="IPR036788">
    <property type="entry name" value="T_IF-3_C_sf"/>
</dbReference>
<comment type="similarity">
    <text evidence="1">Belongs to the IF-3 family.</text>
</comment>
<protein>
    <recommendedName>
        <fullName evidence="6">Translation initiation factor 3 N-terminal domain-containing protein</fullName>
    </recommendedName>
</protein>
<evidence type="ECO:0008006" key="6">
    <source>
        <dbReference type="Google" id="ProtNLM"/>
    </source>
</evidence>
<evidence type="ECO:0000256" key="1">
    <source>
        <dbReference type="ARBA" id="ARBA00005439"/>
    </source>
</evidence>
<dbReference type="AlphaFoldDB" id="A0A0D0E9W5"/>
<reference evidence="4 5" key="1">
    <citation type="submission" date="2014-04" db="EMBL/GenBank/DDBJ databases">
        <authorList>
            <consortium name="DOE Joint Genome Institute"/>
            <person name="Kuo A."/>
            <person name="Kohler A."/>
            <person name="Jargeat P."/>
            <person name="Nagy L.G."/>
            <person name="Floudas D."/>
            <person name="Copeland A."/>
            <person name="Barry K.W."/>
            <person name="Cichocki N."/>
            <person name="Veneault-Fourrey C."/>
            <person name="LaButti K."/>
            <person name="Lindquist E.A."/>
            <person name="Lipzen A."/>
            <person name="Lundell T."/>
            <person name="Morin E."/>
            <person name="Murat C."/>
            <person name="Sun H."/>
            <person name="Tunlid A."/>
            <person name="Henrissat B."/>
            <person name="Grigoriev I.V."/>
            <person name="Hibbett D.S."/>
            <person name="Martin F."/>
            <person name="Nordberg H.P."/>
            <person name="Cantor M.N."/>
            <person name="Hua S.X."/>
        </authorList>
    </citation>
    <scope>NUCLEOTIDE SEQUENCE [LARGE SCALE GENOMIC DNA]</scope>
    <source>
        <strain evidence="4 5">Ve08.2h10</strain>
    </source>
</reference>
<gene>
    <name evidence="4" type="ORF">PAXRUDRAFT_334083</name>
</gene>
<dbReference type="GO" id="GO:0032790">
    <property type="term" value="P:ribosome disassembly"/>
    <property type="evidence" value="ECO:0007669"/>
    <property type="project" value="TreeGrafter"/>
</dbReference>
<keyword evidence="2" id="KW-0396">Initiation factor</keyword>
<dbReference type="GO" id="GO:0005739">
    <property type="term" value="C:mitochondrion"/>
    <property type="evidence" value="ECO:0007669"/>
    <property type="project" value="TreeGrafter"/>
</dbReference>
<sequence>MLPALRAPAHSSYQRSLTLIPSLTPTRSYAAADTSRKLTNDKIPHTHVRIIDPETSKLSPAPTRLTDLLASLDLKKDLVELATSSPEPIVRIVGRKEAFARYKEQKKALKKGNKSGEAAKEIQLTWGVAKGDLEHKLAKARTHMEKGHRVAIVLAPKKGQTLPTPKEMQARAQEVEEALQDIGKEWREREVTKTMMIMSFQKHSS</sequence>
<proteinExistence type="inferred from homology"/>
<dbReference type="GO" id="GO:0043022">
    <property type="term" value="F:ribosome binding"/>
    <property type="evidence" value="ECO:0007669"/>
    <property type="project" value="TreeGrafter"/>
</dbReference>
<dbReference type="Gene3D" id="3.30.110.10">
    <property type="entry name" value="Translation initiation factor 3 (IF-3), C-terminal domain"/>
    <property type="match status" value="1"/>
</dbReference>
<evidence type="ECO:0000313" key="4">
    <source>
        <dbReference type="EMBL" id="KIK96120.1"/>
    </source>
</evidence>
<dbReference type="InterPro" id="IPR036787">
    <property type="entry name" value="T_IF-3_N_sf"/>
</dbReference>
<evidence type="ECO:0000256" key="3">
    <source>
        <dbReference type="ARBA" id="ARBA00022917"/>
    </source>
</evidence>
<keyword evidence="5" id="KW-1185">Reference proteome</keyword>
<name>A0A0D0E9W5_9AGAM</name>
<evidence type="ECO:0000256" key="2">
    <source>
        <dbReference type="ARBA" id="ARBA00022540"/>
    </source>
</evidence>
<dbReference type="GO" id="GO:0003743">
    <property type="term" value="F:translation initiation factor activity"/>
    <property type="evidence" value="ECO:0007669"/>
    <property type="project" value="UniProtKB-KW"/>
</dbReference>
<dbReference type="STRING" id="930991.A0A0D0E9W5"/>
<accession>A0A0D0E9W5</accession>
<dbReference type="EMBL" id="KN825003">
    <property type="protein sequence ID" value="KIK96120.1"/>
    <property type="molecule type" value="Genomic_DNA"/>
</dbReference>
<dbReference type="InParanoid" id="A0A0D0E9W5"/>
<dbReference type="SUPFAM" id="SSF55200">
    <property type="entry name" value="Translation initiation factor IF3, C-terminal domain"/>
    <property type="match status" value="1"/>
</dbReference>
<keyword evidence="3" id="KW-0648">Protein biosynthesis</keyword>
<dbReference type="Proteomes" id="UP000054538">
    <property type="component" value="Unassembled WGS sequence"/>
</dbReference>
<dbReference type="PANTHER" id="PTHR10938">
    <property type="entry name" value="TRANSLATION INITIATION FACTOR IF-3"/>
    <property type="match status" value="1"/>
</dbReference>
<dbReference type="InterPro" id="IPR001288">
    <property type="entry name" value="Translation_initiation_fac_3"/>
</dbReference>
<dbReference type="PANTHER" id="PTHR10938:SF0">
    <property type="entry name" value="TRANSLATION INITIATION FACTOR IF-3, MITOCHONDRIAL"/>
    <property type="match status" value="1"/>
</dbReference>
<reference evidence="5" key="2">
    <citation type="submission" date="2015-01" db="EMBL/GenBank/DDBJ databases">
        <title>Evolutionary Origins and Diversification of the Mycorrhizal Mutualists.</title>
        <authorList>
            <consortium name="DOE Joint Genome Institute"/>
            <consortium name="Mycorrhizal Genomics Consortium"/>
            <person name="Kohler A."/>
            <person name="Kuo A."/>
            <person name="Nagy L.G."/>
            <person name="Floudas D."/>
            <person name="Copeland A."/>
            <person name="Barry K.W."/>
            <person name="Cichocki N."/>
            <person name="Veneault-Fourrey C."/>
            <person name="LaButti K."/>
            <person name="Lindquist E.A."/>
            <person name="Lipzen A."/>
            <person name="Lundell T."/>
            <person name="Morin E."/>
            <person name="Murat C."/>
            <person name="Riley R."/>
            <person name="Ohm R."/>
            <person name="Sun H."/>
            <person name="Tunlid A."/>
            <person name="Henrissat B."/>
            <person name="Grigoriev I.V."/>
            <person name="Hibbett D.S."/>
            <person name="Martin F."/>
        </authorList>
    </citation>
    <scope>NUCLEOTIDE SEQUENCE [LARGE SCALE GENOMIC DNA]</scope>
    <source>
        <strain evidence="5">Ve08.2h10</strain>
    </source>
</reference>
<organism evidence="4 5">
    <name type="scientific">Paxillus rubicundulus Ve08.2h10</name>
    <dbReference type="NCBI Taxonomy" id="930991"/>
    <lineage>
        <taxon>Eukaryota</taxon>
        <taxon>Fungi</taxon>
        <taxon>Dikarya</taxon>
        <taxon>Basidiomycota</taxon>
        <taxon>Agaricomycotina</taxon>
        <taxon>Agaricomycetes</taxon>
        <taxon>Agaricomycetidae</taxon>
        <taxon>Boletales</taxon>
        <taxon>Paxilineae</taxon>
        <taxon>Paxillaceae</taxon>
        <taxon>Paxillus</taxon>
    </lineage>
</organism>
<dbReference type="HOGENOM" id="CLU_062478_2_0_1"/>
<dbReference type="Gene3D" id="3.10.20.80">
    <property type="entry name" value="Translation initiation factor 3 (IF-3), N-terminal domain"/>
    <property type="match status" value="1"/>
</dbReference>
<dbReference type="GO" id="GO:0070124">
    <property type="term" value="P:mitochondrial translational initiation"/>
    <property type="evidence" value="ECO:0007669"/>
    <property type="project" value="TreeGrafter"/>
</dbReference>
<evidence type="ECO:0000313" key="5">
    <source>
        <dbReference type="Proteomes" id="UP000054538"/>
    </source>
</evidence>
<dbReference type="OrthoDB" id="21573at2759"/>